<comment type="caution">
    <text evidence="4">The sequence shown here is derived from an EMBL/GenBank/DDBJ whole genome shotgun (WGS) entry which is preliminary data.</text>
</comment>
<dbReference type="OrthoDB" id="9797023at2"/>
<name>A0A198A830_9BACL</name>
<evidence type="ECO:0000256" key="1">
    <source>
        <dbReference type="ARBA" id="ARBA00009497"/>
    </source>
</evidence>
<dbReference type="InterPro" id="IPR002177">
    <property type="entry name" value="DPS_DNA-bd"/>
</dbReference>
<dbReference type="CDD" id="cd01043">
    <property type="entry name" value="DPS"/>
    <property type="match status" value="1"/>
</dbReference>
<dbReference type="SUPFAM" id="SSF47240">
    <property type="entry name" value="Ferritin-like"/>
    <property type="match status" value="1"/>
</dbReference>
<reference evidence="4 5" key="1">
    <citation type="submission" date="2016-05" db="EMBL/GenBank/DDBJ databases">
        <title>Paenibacillus sp. 1ZS3-15 nov., isolated from the rhizosphere soil.</title>
        <authorList>
            <person name="Zhang X.X."/>
            <person name="Zhang J."/>
        </authorList>
    </citation>
    <scope>NUCLEOTIDE SEQUENCE [LARGE SCALE GENOMIC DNA]</scope>
    <source>
        <strain evidence="4 5">1ZS3-15</strain>
    </source>
</reference>
<dbReference type="EMBL" id="LYPB01000072">
    <property type="protein sequence ID" value="OAS17332.1"/>
    <property type="molecule type" value="Genomic_DNA"/>
</dbReference>
<dbReference type="PROSITE" id="PS00818">
    <property type="entry name" value="DPS_1"/>
    <property type="match status" value="1"/>
</dbReference>
<evidence type="ECO:0000256" key="2">
    <source>
        <dbReference type="RuleBase" id="RU003875"/>
    </source>
</evidence>
<evidence type="ECO:0000259" key="3">
    <source>
        <dbReference type="Pfam" id="PF00210"/>
    </source>
</evidence>
<keyword evidence="5" id="KW-1185">Reference proteome</keyword>
<evidence type="ECO:0000313" key="5">
    <source>
        <dbReference type="Proteomes" id="UP000078454"/>
    </source>
</evidence>
<dbReference type="Pfam" id="PF00210">
    <property type="entry name" value="Ferritin"/>
    <property type="match status" value="1"/>
</dbReference>
<protein>
    <submittedName>
        <fullName evidence="4">DNA starvation/stationary phase protection protein</fullName>
    </submittedName>
</protein>
<dbReference type="PANTHER" id="PTHR42932:SF1">
    <property type="entry name" value="GENERAL STRESS PROTEIN 20U"/>
    <property type="match status" value="1"/>
</dbReference>
<dbReference type="InterPro" id="IPR008331">
    <property type="entry name" value="Ferritin_DPS_dom"/>
</dbReference>
<evidence type="ECO:0000313" key="4">
    <source>
        <dbReference type="EMBL" id="OAS17332.1"/>
    </source>
</evidence>
<dbReference type="PRINTS" id="PR01346">
    <property type="entry name" value="HELNAPAPROT"/>
</dbReference>
<dbReference type="AlphaFoldDB" id="A0A198A830"/>
<sequence length="156" mass="17790">MIMVNSTITKASPLTEMLDKQVANFSVLYMKLHNYHWYVKGENFFTLHIKFEELYTEATLHLDTIAERMLSLRAVPTATLKEHLQMASIKEAKKTESDASSMVKQLVDDFTMICAELTEGIELAEDNKDQPTADMLIAIRSSLEKHSWMLAAYLGK</sequence>
<dbReference type="Gene3D" id="1.20.1260.10">
    <property type="match status" value="1"/>
</dbReference>
<organism evidence="4 5">
    <name type="scientific">Paenibacillus oryzisoli</name>
    <dbReference type="NCBI Taxonomy" id="1850517"/>
    <lineage>
        <taxon>Bacteria</taxon>
        <taxon>Bacillati</taxon>
        <taxon>Bacillota</taxon>
        <taxon>Bacilli</taxon>
        <taxon>Bacillales</taxon>
        <taxon>Paenibacillaceae</taxon>
        <taxon>Paenibacillus</taxon>
    </lineage>
</organism>
<accession>A0A198A830</accession>
<dbReference type="InterPro" id="IPR023188">
    <property type="entry name" value="DPS_DNA-bd_CS"/>
</dbReference>
<proteinExistence type="inferred from homology"/>
<dbReference type="GO" id="GO:0016722">
    <property type="term" value="F:oxidoreductase activity, acting on metal ions"/>
    <property type="evidence" value="ECO:0007669"/>
    <property type="project" value="InterPro"/>
</dbReference>
<feature type="domain" description="Ferritin/DPS" evidence="3">
    <location>
        <begin position="16"/>
        <end position="156"/>
    </location>
</feature>
<dbReference type="PIRSF" id="PIRSF005900">
    <property type="entry name" value="Dps"/>
    <property type="match status" value="1"/>
</dbReference>
<gene>
    <name evidence="4" type="ORF">A8708_21380</name>
</gene>
<comment type="similarity">
    <text evidence="1 2">Belongs to the Dps family.</text>
</comment>
<dbReference type="STRING" id="1850517.A8708_21380"/>
<dbReference type="InterPro" id="IPR012347">
    <property type="entry name" value="Ferritin-like"/>
</dbReference>
<dbReference type="InterPro" id="IPR009078">
    <property type="entry name" value="Ferritin-like_SF"/>
</dbReference>
<dbReference type="Proteomes" id="UP000078454">
    <property type="component" value="Unassembled WGS sequence"/>
</dbReference>
<dbReference type="GO" id="GO:0008199">
    <property type="term" value="F:ferric iron binding"/>
    <property type="evidence" value="ECO:0007669"/>
    <property type="project" value="InterPro"/>
</dbReference>
<dbReference type="PANTHER" id="PTHR42932">
    <property type="entry name" value="GENERAL STRESS PROTEIN 20U"/>
    <property type="match status" value="1"/>
</dbReference>